<dbReference type="OrthoDB" id="542841at2759"/>
<reference evidence="3 4" key="2">
    <citation type="submission" date="2018-11" db="EMBL/GenBank/DDBJ databases">
        <authorList>
            <consortium name="Pathogen Informatics"/>
        </authorList>
    </citation>
    <scope>NUCLEOTIDE SEQUENCE [LARGE SCALE GENOMIC DNA]</scope>
</reference>
<dbReference type="Pfam" id="PF17763">
    <property type="entry name" value="Asparaginase_C"/>
    <property type="match status" value="1"/>
</dbReference>
<sequence>KKLTIQTNLCPDVAILRLFPSISVEAVRSFFKPPMKGVILETYGTGNVPSNYMELMEVFKEAYEQHKIIMLNVTQCWKRSVAQVYETGAVLNKVGAISGCVSGSYCIALI</sequence>
<dbReference type="PANTHER" id="PTHR11707">
    <property type="entry name" value="L-ASPARAGINASE"/>
    <property type="match status" value="1"/>
</dbReference>
<dbReference type="EC" id="3.5.1.1" evidence="1"/>
<dbReference type="SUPFAM" id="SSF53774">
    <property type="entry name" value="Glutaminase/Asparaginase"/>
    <property type="match status" value="1"/>
</dbReference>
<name>A0A0R3TGQ3_RODNA</name>
<dbReference type="PANTHER" id="PTHR11707:SF28">
    <property type="entry name" value="60 KDA LYSOPHOSPHOLIPASE"/>
    <property type="match status" value="1"/>
</dbReference>
<organism evidence="5">
    <name type="scientific">Rodentolepis nana</name>
    <name type="common">Dwarf tapeworm</name>
    <name type="synonym">Hymenolepis nana</name>
    <dbReference type="NCBI Taxonomy" id="102285"/>
    <lineage>
        <taxon>Eukaryota</taxon>
        <taxon>Metazoa</taxon>
        <taxon>Spiralia</taxon>
        <taxon>Lophotrochozoa</taxon>
        <taxon>Platyhelminthes</taxon>
        <taxon>Cestoda</taxon>
        <taxon>Eucestoda</taxon>
        <taxon>Cyclophyllidea</taxon>
        <taxon>Hymenolepididae</taxon>
        <taxon>Rodentolepis</taxon>
    </lineage>
</organism>
<proteinExistence type="predicted"/>
<dbReference type="GO" id="GO:0009066">
    <property type="term" value="P:aspartate family amino acid metabolic process"/>
    <property type="evidence" value="ECO:0007669"/>
    <property type="project" value="UniProtKB-ARBA"/>
</dbReference>
<protein>
    <recommendedName>
        <fullName evidence="1">asparaginase</fullName>
        <ecNumber evidence="1">3.5.1.1</ecNumber>
    </recommendedName>
</protein>
<dbReference type="GO" id="GO:0004067">
    <property type="term" value="F:asparaginase activity"/>
    <property type="evidence" value="ECO:0007669"/>
    <property type="project" value="UniProtKB-UniRule"/>
</dbReference>
<evidence type="ECO:0000256" key="1">
    <source>
        <dbReference type="ARBA" id="ARBA00012920"/>
    </source>
</evidence>
<dbReference type="EMBL" id="UZAE01006433">
    <property type="protein sequence ID" value="VDO02100.1"/>
    <property type="molecule type" value="Genomic_DNA"/>
</dbReference>
<dbReference type="PIRSF" id="PIRSF001220">
    <property type="entry name" value="L-ASNase_gatD"/>
    <property type="match status" value="1"/>
</dbReference>
<dbReference type="STRING" id="102285.A0A0R3TGQ3"/>
<dbReference type="InterPro" id="IPR036152">
    <property type="entry name" value="Asp/glu_Ase-like_sf"/>
</dbReference>
<dbReference type="AlphaFoldDB" id="A0A0R3TGQ3"/>
<dbReference type="InterPro" id="IPR006034">
    <property type="entry name" value="Asparaginase/glutaminase-like"/>
</dbReference>
<dbReference type="InterPro" id="IPR027473">
    <property type="entry name" value="L-asparaginase_C"/>
</dbReference>
<evidence type="ECO:0000259" key="2">
    <source>
        <dbReference type="Pfam" id="PF17763"/>
    </source>
</evidence>
<dbReference type="PROSITE" id="PS51732">
    <property type="entry name" value="ASN_GLN_ASE_3"/>
    <property type="match status" value="1"/>
</dbReference>
<keyword evidence="4" id="KW-1185">Reference proteome</keyword>
<dbReference type="PIRSF" id="PIRSF500176">
    <property type="entry name" value="L_ASNase"/>
    <property type="match status" value="1"/>
</dbReference>
<dbReference type="InterPro" id="IPR040919">
    <property type="entry name" value="Asparaginase_C"/>
</dbReference>
<dbReference type="WBParaSite" id="HNAJ_0000624401-mRNA-1">
    <property type="protein sequence ID" value="HNAJ_0000624401-mRNA-1"/>
    <property type="gene ID" value="HNAJ_0000624401"/>
</dbReference>
<dbReference type="Proteomes" id="UP000278807">
    <property type="component" value="Unassembled WGS sequence"/>
</dbReference>
<evidence type="ECO:0000313" key="5">
    <source>
        <dbReference type="WBParaSite" id="HNAJ_0000624401-mRNA-1"/>
    </source>
</evidence>
<reference evidence="5" key="1">
    <citation type="submission" date="2017-02" db="UniProtKB">
        <authorList>
            <consortium name="WormBaseParasite"/>
        </authorList>
    </citation>
    <scope>IDENTIFICATION</scope>
</reference>
<accession>A0A0R3TGQ3</accession>
<evidence type="ECO:0000313" key="3">
    <source>
        <dbReference type="EMBL" id="VDO02100.1"/>
    </source>
</evidence>
<dbReference type="Gene3D" id="3.40.50.40">
    <property type="match status" value="1"/>
</dbReference>
<feature type="domain" description="Asparaginase/glutaminase C-terminal" evidence="2">
    <location>
        <begin position="12"/>
        <end position="99"/>
    </location>
</feature>
<evidence type="ECO:0000313" key="4">
    <source>
        <dbReference type="Proteomes" id="UP000278807"/>
    </source>
</evidence>
<gene>
    <name evidence="3" type="ORF">HNAJ_LOCUS6240</name>
</gene>